<dbReference type="OrthoDB" id="60843at2759"/>
<dbReference type="AlphaFoldDB" id="A0A830BPW8"/>
<dbReference type="Gene3D" id="3.60.40.10">
    <property type="entry name" value="PPM-type phosphatase domain"/>
    <property type="match status" value="1"/>
</dbReference>
<evidence type="ECO:0000313" key="4">
    <source>
        <dbReference type="Proteomes" id="UP000653305"/>
    </source>
</evidence>
<dbReference type="InterPro" id="IPR039123">
    <property type="entry name" value="PPTC7"/>
</dbReference>
<comment type="similarity">
    <text evidence="1">Belongs to the PP2C family.</text>
</comment>
<keyword evidence="4" id="KW-1185">Reference proteome</keyword>
<dbReference type="InterPro" id="IPR001932">
    <property type="entry name" value="PPM-type_phosphatase-like_dom"/>
</dbReference>
<keyword evidence="1" id="KW-0464">Manganese</keyword>
<evidence type="ECO:0000313" key="3">
    <source>
        <dbReference type="EMBL" id="GFP89707.1"/>
    </source>
</evidence>
<protein>
    <recommendedName>
        <fullName evidence="1">Protein phosphatase</fullName>
        <ecNumber evidence="1">3.1.3.16</ecNumber>
    </recommendedName>
</protein>
<dbReference type="GO" id="GO:0004722">
    <property type="term" value="F:protein serine/threonine phosphatase activity"/>
    <property type="evidence" value="ECO:0007669"/>
    <property type="project" value="UniProtKB-EC"/>
</dbReference>
<comment type="catalytic activity">
    <reaction evidence="1">
        <text>O-phospho-L-threonyl-[protein] + H2O = L-threonyl-[protein] + phosphate</text>
        <dbReference type="Rhea" id="RHEA:47004"/>
        <dbReference type="Rhea" id="RHEA-COMP:11060"/>
        <dbReference type="Rhea" id="RHEA-COMP:11605"/>
        <dbReference type="ChEBI" id="CHEBI:15377"/>
        <dbReference type="ChEBI" id="CHEBI:30013"/>
        <dbReference type="ChEBI" id="CHEBI:43474"/>
        <dbReference type="ChEBI" id="CHEBI:61977"/>
        <dbReference type="EC" id="3.1.3.16"/>
    </reaction>
</comment>
<comment type="caution">
    <text evidence="3">The sequence shown here is derived from an EMBL/GenBank/DDBJ whole genome shotgun (WGS) entry which is preliminary data.</text>
</comment>
<evidence type="ECO:0000259" key="2">
    <source>
        <dbReference type="PROSITE" id="PS51746"/>
    </source>
</evidence>
<feature type="domain" description="PPM-type phosphatase" evidence="2">
    <location>
        <begin position="59"/>
        <end position="183"/>
    </location>
</feature>
<evidence type="ECO:0000256" key="1">
    <source>
        <dbReference type="RuleBase" id="RU366020"/>
    </source>
</evidence>
<keyword evidence="1" id="KW-0904">Protein phosphatase</keyword>
<comment type="catalytic activity">
    <reaction evidence="1">
        <text>O-phospho-L-seryl-[protein] + H2O = L-seryl-[protein] + phosphate</text>
        <dbReference type="Rhea" id="RHEA:20629"/>
        <dbReference type="Rhea" id="RHEA-COMP:9863"/>
        <dbReference type="Rhea" id="RHEA-COMP:11604"/>
        <dbReference type="ChEBI" id="CHEBI:15377"/>
        <dbReference type="ChEBI" id="CHEBI:29999"/>
        <dbReference type="ChEBI" id="CHEBI:43474"/>
        <dbReference type="ChEBI" id="CHEBI:83421"/>
        <dbReference type="EC" id="3.1.3.16"/>
    </reaction>
</comment>
<dbReference type="GO" id="GO:0009507">
    <property type="term" value="C:chloroplast"/>
    <property type="evidence" value="ECO:0007669"/>
    <property type="project" value="TreeGrafter"/>
</dbReference>
<dbReference type="InterPro" id="IPR036457">
    <property type="entry name" value="PPM-type-like_dom_sf"/>
</dbReference>
<gene>
    <name evidence="3" type="ORF">PHJA_001114500</name>
</gene>
<accession>A0A830BPW8</accession>
<dbReference type="PANTHER" id="PTHR12320">
    <property type="entry name" value="PROTEIN PHOSPHATASE 2C"/>
    <property type="match status" value="1"/>
</dbReference>
<dbReference type="EMBL" id="BMAC01000199">
    <property type="protein sequence ID" value="GFP89707.1"/>
    <property type="molecule type" value="Genomic_DNA"/>
</dbReference>
<organism evidence="3 4">
    <name type="scientific">Phtheirospermum japonicum</name>
    <dbReference type="NCBI Taxonomy" id="374723"/>
    <lineage>
        <taxon>Eukaryota</taxon>
        <taxon>Viridiplantae</taxon>
        <taxon>Streptophyta</taxon>
        <taxon>Embryophyta</taxon>
        <taxon>Tracheophyta</taxon>
        <taxon>Spermatophyta</taxon>
        <taxon>Magnoliopsida</taxon>
        <taxon>eudicotyledons</taxon>
        <taxon>Gunneridae</taxon>
        <taxon>Pentapetalae</taxon>
        <taxon>asterids</taxon>
        <taxon>lamiids</taxon>
        <taxon>Lamiales</taxon>
        <taxon>Orobanchaceae</taxon>
        <taxon>Orobanchaceae incertae sedis</taxon>
        <taxon>Phtheirospermum</taxon>
    </lineage>
</organism>
<keyword evidence="1" id="KW-0460">Magnesium</keyword>
<dbReference type="GO" id="GO:0046872">
    <property type="term" value="F:metal ion binding"/>
    <property type="evidence" value="ECO:0007669"/>
    <property type="project" value="UniProtKB-UniRule"/>
</dbReference>
<proteinExistence type="inferred from homology"/>
<keyword evidence="1" id="KW-0479">Metal-binding</keyword>
<comment type="cofactor">
    <cofactor evidence="1">
        <name>Mn(2+)</name>
        <dbReference type="ChEBI" id="CHEBI:29035"/>
    </cofactor>
</comment>
<comment type="cofactor">
    <cofactor evidence="1">
        <name>Mg(2+)</name>
        <dbReference type="ChEBI" id="CHEBI:18420"/>
    </cofactor>
</comment>
<dbReference type="PROSITE" id="PS51746">
    <property type="entry name" value="PPM_2"/>
    <property type="match status" value="1"/>
</dbReference>
<dbReference type="SUPFAM" id="SSF81606">
    <property type="entry name" value="PP2C-like"/>
    <property type="match status" value="1"/>
</dbReference>
<dbReference type="PANTHER" id="PTHR12320:SF60">
    <property type="entry name" value="PROTEIN PHOSPHATASE 2C 26-RELATED"/>
    <property type="match status" value="1"/>
</dbReference>
<dbReference type="Proteomes" id="UP000653305">
    <property type="component" value="Unassembled WGS sequence"/>
</dbReference>
<sequence>MAIPVLRPLSTTGYNTNRALQYPFSSSIHKAYQMSVSSAPPSISNLISSGSRVNLSVGTYLIPHPDKVEKGGEDAFFVSSHGGGVIAVADGVSGWAEKDVDPALFSRELMANAFRLLENEEVRNDPRSLIRKAHAATTSTGSATAVVAMLETNGILKVASVGDCGVRVLRKGNAFCLFRVLRD</sequence>
<dbReference type="EC" id="3.1.3.16" evidence="1"/>
<keyword evidence="1" id="KW-0378">Hydrolase</keyword>
<reference evidence="3" key="1">
    <citation type="submission" date="2020-07" db="EMBL/GenBank/DDBJ databases">
        <title>Ethylene signaling mediates host invasion by parasitic plants.</title>
        <authorList>
            <person name="Yoshida S."/>
        </authorList>
    </citation>
    <scope>NUCLEOTIDE SEQUENCE</scope>
    <source>
        <strain evidence="3">Okayama</strain>
    </source>
</reference>
<name>A0A830BPW8_9LAMI</name>